<evidence type="ECO:0000313" key="3">
    <source>
        <dbReference type="Proteomes" id="UP000249482"/>
    </source>
</evidence>
<organism evidence="2 3">
    <name type="scientific">Escherichia coli</name>
    <dbReference type="NCBI Taxonomy" id="562"/>
    <lineage>
        <taxon>Bacteria</taxon>
        <taxon>Pseudomonadati</taxon>
        <taxon>Pseudomonadota</taxon>
        <taxon>Gammaproteobacteria</taxon>
        <taxon>Enterobacterales</taxon>
        <taxon>Enterobacteriaceae</taxon>
        <taxon>Escherichia</taxon>
    </lineage>
</organism>
<dbReference type="Proteomes" id="UP000249482">
    <property type="component" value="Unassembled WGS sequence"/>
</dbReference>
<dbReference type="EMBL" id="QKWZ01000569">
    <property type="protein sequence ID" value="PZT64864.1"/>
    <property type="molecule type" value="Genomic_DNA"/>
</dbReference>
<evidence type="ECO:0000256" key="1">
    <source>
        <dbReference type="SAM" id="MobiDB-lite"/>
    </source>
</evidence>
<feature type="region of interest" description="Disordered" evidence="1">
    <location>
        <begin position="43"/>
        <end position="63"/>
    </location>
</feature>
<reference evidence="2 3" key="1">
    <citation type="submission" date="2018-06" db="EMBL/GenBank/DDBJ databases">
        <title>Draft genome sequence of mcr-1-harboring Escherichia coli isolated from wound infection of a hospitalized patient, in Bolivia.</title>
        <authorList>
            <person name="Munoz M.E."/>
            <person name="Moura Q."/>
            <person name="Ventura P.R.M."/>
            <person name="Bustos L.R."/>
            <person name="Ovando B.G."/>
            <person name="Terrazas D.I.V."/>
            <person name="Yarhui N.B."/>
            <person name="Cerdeira L."/>
            <person name="Lincopan N."/>
        </authorList>
    </citation>
    <scope>NUCLEOTIDE SEQUENCE [LARGE SCALE GENOMIC DNA]</scope>
    <source>
        <strain evidence="2 3">EcMLT</strain>
    </source>
</reference>
<gene>
    <name evidence="2" type="ORF">DNQ45_20080</name>
</gene>
<comment type="caution">
    <text evidence="2">The sequence shown here is derived from an EMBL/GenBank/DDBJ whole genome shotgun (WGS) entry which is preliminary data.</text>
</comment>
<protein>
    <submittedName>
        <fullName evidence="2">Uncharacterized protein</fullName>
    </submittedName>
</protein>
<name>A0A2W6P9B3_ECOLX</name>
<dbReference type="AlphaFoldDB" id="A0A2W6P9B3"/>
<accession>A0A2W6P9B3</accession>
<evidence type="ECO:0000313" key="2">
    <source>
        <dbReference type="EMBL" id="PZT64864.1"/>
    </source>
</evidence>
<sequence length="63" mass="6969">ADRRGERKYQGAAGPHRPEARRCTACVSVSELRAQHYIAALARHSPRPEGRSFTPSFILKPPG</sequence>
<feature type="non-terminal residue" evidence="2">
    <location>
        <position position="1"/>
    </location>
</feature>
<proteinExistence type="predicted"/>